<dbReference type="Proteomes" id="UP000183940">
    <property type="component" value="Unassembled WGS sequence"/>
</dbReference>
<sequence length="207" mass="23327">MAEEILKNRDYTLIIDKSNSMSLQDQPGGKSRWQAAQESTFKVAQFCEKLDPDGITVYLFSANFRRYDNVTASKVEQVFQENTPSGVTKFDQVLEHALNNYFERKAAGQAKENGETFLVITDGIEGEEEKKGAIALIRDASSKIDRDEELAISFIQVGKDPKVTEFLKALDDRMVEVGAKFDIVDTVIMEEMESMTLTDVLMNAIYD</sequence>
<organism evidence="2 3">
    <name type="scientific">Roseofilum reptotaenium AO1-A</name>
    <dbReference type="NCBI Taxonomy" id="1925591"/>
    <lineage>
        <taxon>Bacteria</taxon>
        <taxon>Bacillati</taxon>
        <taxon>Cyanobacteriota</taxon>
        <taxon>Cyanophyceae</taxon>
        <taxon>Desertifilales</taxon>
        <taxon>Desertifilaceae</taxon>
        <taxon>Roseofilum</taxon>
    </lineage>
</organism>
<evidence type="ECO:0000313" key="3">
    <source>
        <dbReference type="Proteomes" id="UP000183940"/>
    </source>
</evidence>
<evidence type="ECO:0000259" key="1">
    <source>
        <dbReference type="PROSITE" id="PS50234"/>
    </source>
</evidence>
<accession>A0A1L9QX76</accession>
<dbReference type="AlphaFoldDB" id="A0A1L9QX76"/>
<comment type="caution">
    <text evidence="2">The sequence shown here is derived from an EMBL/GenBank/DDBJ whole genome shotgun (WGS) entry which is preliminary data.</text>
</comment>
<feature type="domain" description="VWFA" evidence="1">
    <location>
        <begin position="10"/>
        <end position="205"/>
    </location>
</feature>
<dbReference type="Pfam" id="PF13519">
    <property type="entry name" value="VWA_2"/>
    <property type="match status" value="1"/>
</dbReference>
<gene>
    <name evidence="2" type="ORF">BI308_01690</name>
</gene>
<dbReference type="STRING" id="1925591.BI308_01690"/>
<dbReference type="PANTHER" id="PTHR34706:SF1">
    <property type="entry name" value="VWFA DOMAIN-CONTAINING PROTEIN"/>
    <property type="match status" value="1"/>
</dbReference>
<dbReference type="PANTHER" id="PTHR34706">
    <property type="entry name" value="SLR1338 PROTEIN"/>
    <property type="match status" value="1"/>
</dbReference>
<dbReference type="SUPFAM" id="SSF53300">
    <property type="entry name" value="vWA-like"/>
    <property type="match status" value="1"/>
</dbReference>
<dbReference type="PROSITE" id="PS50234">
    <property type="entry name" value="VWFA"/>
    <property type="match status" value="1"/>
</dbReference>
<dbReference type="EMBL" id="MLAW01000002">
    <property type="protein sequence ID" value="OJJ27226.1"/>
    <property type="molecule type" value="Genomic_DNA"/>
</dbReference>
<keyword evidence="3" id="KW-1185">Reference proteome</keyword>
<protein>
    <recommendedName>
        <fullName evidence="1">VWFA domain-containing protein</fullName>
    </recommendedName>
</protein>
<reference evidence="2" key="1">
    <citation type="submission" date="2016-10" db="EMBL/GenBank/DDBJ databases">
        <title>CRISPR-Cas defence system in Roseofilum reptotaenium: evidence of a bacteriophage-cyanobacterium arms race in the coral black band disease.</title>
        <authorList>
            <person name="Buerger P."/>
            <person name="Wood-Charlson E.M."/>
            <person name="Weynberg K.D."/>
            <person name="Willis B."/>
            <person name="Van Oppen M.J."/>
        </authorList>
    </citation>
    <scope>NUCLEOTIDE SEQUENCE [LARGE SCALE GENOMIC DNA]</scope>
    <source>
        <strain evidence="2">AO1-A</strain>
    </source>
</reference>
<dbReference type="InterPro" id="IPR002035">
    <property type="entry name" value="VWF_A"/>
</dbReference>
<proteinExistence type="predicted"/>
<dbReference type="Gene3D" id="3.40.50.410">
    <property type="entry name" value="von Willebrand factor, type A domain"/>
    <property type="match status" value="1"/>
</dbReference>
<dbReference type="SMART" id="SM00327">
    <property type="entry name" value="VWA"/>
    <property type="match status" value="1"/>
</dbReference>
<name>A0A1L9QX76_9CYAN</name>
<dbReference type="InterPro" id="IPR036465">
    <property type="entry name" value="vWFA_dom_sf"/>
</dbReference>
<evidence type="ECO:0000313" key="2">
    <source>
        <dbReference type="EMBL" id="OJJ27226.1"/>
    </source>
</evidence>